<dbReference type="AlphaFoldDB" id="B3XS22"/>
<reference evidence="2" key="1">
    <citation type="submission" date="2008-06" db="EMBL/GenBank/DDBJ databases">
        <title>Permanent draft sequence of Lactobacillus reuteri 100-23.</title>
        <authorList>
            <consortium name="US DOE Joint Genome Institute"/>
            <person name="Copeland A."/>
            <person name="Lucas S."/>
            <person name="Lapidus A."/>
            <person name="Barry K."/>
            <person name="Detter J.C."/>
            <person name="Glavina del Rio T."/>
            <person name="Hammon N."/>
            <person name="Israni S."/>
            <person name="Dalin E."/>
            <person name="Tice H."/>
            <person name="Pitluck S."/>
            <person name="Sun H."/>
            <person name="Schmutz J."/>
            <person name="Larimer F."/>
            <person name="Land M."/>
            <person name="Hauser L."/>
            <person name="Walter J."/>
            <person name="Heng N.C.K."/>
            <person name="Tannock G.W."/>
            <person name="Richardson P."/>
        </authorList>
    </citation>
    <scope>NUCLEOTIDE SEQUENCE [LARGE SCALE GENOMIC DNA]</scope>
    <source>
        <strain evidence="2">DSM 17509 / CIP 109821 / 100-23</strain>
    </source>
</reference>
<proteinExistence type="predicted"/>
<sequence>MKLNKDEQVLYDFFCQVGTVNNSVDYPLVLINSWLHRDHESVVADYDKKDEVLDAYNHCIIASSLDKPLYEAIKKIKGWK</sequence>
<evidence type="ECO:0000313" key="1">
    <source>
        <dbReference type="EMBL" id="EDX41596.1"/>
    </source>
</evidence>
<evidence type="ECO:0000313" key="2">
    <source>
        <dbReference type="Proteomes" id="UP000003853"/>
    </source>
</evidence>
<organism evidence="1 2">
    <name type="scientific">Limosilactobacillus reuteri subsp. rodentium (strain DSM 17509 / CIP 109821 / 100-23)</name>
    <name type="common">Lactobacillus reuteri</name>
    <dbReference type="NCBI Taxonomy" id="349123"/>
    <lineage>
        <taxon>Bacteria</taxon>
        <taxon>Bacillati</taxon>
        <taxon>Bacillota</taxon>
        <taxon>Bacilli</taxon>
        <taxon>Lactobacillales</taxon>
        <taxon>Lactobacillaceae</taxon>
        <taxon>Limosilactobacillus</taxon>
    </lineage>
</organism>
<accession>B3XS22</accession>
<protein>
    <submittedName>
        <fullName evidence="1">Uncharacterized protein</fullName>
    </submittedName>
</protein>
<name>B3XS22_LIMR1</name>
<dbReference type="Proteomes" id="UP000003853">
    <property type="component" value="Unassembled WGS sequence"/>
</dbReference>
<dbReference type="EMBL" id="AAPZ02000002">
    <property type="protein sequence ID" value="EDX41596.1"/>
    <property type="molecule type" value="Genomic_DNA"/>
</dbReference>
<dbReference type="PATRIC" id="fig|349123.13.peg.109"/>
<comment type="caution">
    <text evidence="1">The sequence shown here is derived from an EMBL/GenBank/DDBJ whole genome shotgun (WGS) entry which is preliminary data.</text>
</comment>
<gene>
    <name evidence="1" type="ORF">Lreu23DRAFT_3107</name>
</gene>
<dbReference type="RefSeq" id="WP_003665944.1">
    <property type="nucleotide sequence ID" value="NZ_AAPZ02000002.1"/>
</dbReference>